<sequence>MSKNNKDKNNKKQSFWNSKATKYIILMIIILVIVAIVLTIWLTTRDNTVNKGLLALNKLVKASKADPNDAIYISSFLDDQHSSRFIVEYVNGKHTETAYYYASAIQREHWYTTNYNDLLLATKNPTNAISVIEGTKKSMWGVVLSFIPTLLLVGIILFSMIYSKKQYNKLTGFSGDGNSKAIKIESKTRFSDIAGNEEVKEEVMELVDYLKNPKKYSAAGARIPKGILLGGPPGTGKTLIAKATAGEANVPFFFISASNFVELYVGMGAKRVREMFAAARKEAPAIIFIDELDAVGRSRGAGVGGGNDEREQTLNQLLVEMDGITENGGILIMAATNRTDVLDPALLRPGRFDRTITVGLPDIKEREAILKLHARGKRIDKSVEFSNVAKRTPGFSGAQLENVVNEASLLSVREKTNAITLKQIDEAIDRVMAGPAKKSRTISEKENIAVAYHEAGHAVVGIKMPGGNKVQKITIIPRGDAGGYNLMMPEEEKYNKTKKDLIAIITSFMGGRAAERLIYGDENVSTGASDDIAKATSIARRMVTEWGMSDLGPIKYEEDSSNPFLGRDYAKTASFSSKVAQEIDLAVRKIIVEAEQKAQEILVENKQLLELIKEALIVKETIVAEEIEYIAKHMKLPEAVIEDQQNFEKENINFDDLIESTTKESQNNTKE</sequence>
<dbReference type="CDD" id="cd19501">
    <property type="entry name" value="RecA-like_FtsH"/>
    <property type="match status" value="1"/>
</dbReference>
<evidence type="ECO:0000256" key="13">
    <source>
        <dbReference type="ARBA" id="ARBA00023136"/>
    </source>
</evidence>
<feature type="binding site" evidence="15">
    <location>
        <position position="457"/>
    </location>
    <ligand>
        <name>Zn(2+)</name>
        <dbReference type="ChEBI" id="CHEBI:29105"/>
        <note>catalytic</note>
    </ligand>
</feature>
<keyword evidence="7 15" id="KW-0547">Nucleotide-binding</keyword>
<dbReference type="FunFam" id="1.10.8.60:FF:000001">
    <property type="entry name" value="ATP-dependent zinc metalloprotease FtsH"/>
    <property type="match status" value="1"/>
</dbReference>
<feature type="transmembrane region" description="Helical" evidence="15">
    <location>
        <begin position="20"/>
        <end position="42"/>
    </location>
</feature>
<name>A0A858U253_9MOLU</name>
<dbReference type="PANTHER" id="PTHR23076">
    <property type="entry name" value="METALLOPROTEASE M41 FTSH"/>
    <property type="match status" value="1"/>
</dbReference>
<dbReference type="GO" id="GO:0016887">
    <property type="term" value="F:ATP hydrolysis activity"/>
    <property type="evidence" value="ECO:0007669"/>
    <property type="project" value="UniProtKB-UniRule"/>
</dbReference>
<evidence type="ECO:0000256" key="15">
    <source>
        <dbReference type="HAMAP-Rule" id="MF_01458"/>
    </source>
</evidence>
<dbReference type="InterPro" id="IPR003959">
    <property type="entry name" value="ATPase_AAA_core"/>
</dbReference>
<keyword evidence="9 15" id="KW-0862">Zinc</keyword>
<dbReference type="InterPro" id="IPR027417">
    <property type="entry name" value="P-loop_NTPase"/>
</dbReference>
<feature type="active site" evidence="15">
    <location>
        <position position="454"/>
    </location>
</feature>
<keyword evidence="10 15" id="KW-0067">ATP-binding</keyword>
<dbReference type="PANTHER" id="PTHR23076:SF97">
    <property type="entry name" value="ATP-DEPENDENT ZINC METALLOPROTEASE YME1L1"/>
    <property type="match status" value="1"/>
</dbReference>
<evidence type="ECO:0000259" key="17">
    <source>
        <dbReference type="SMART" id="SM00382"/>
    </source>
</evidence>
<evidence type="ECO:0000256" key="12">
    <source>
        <dbReference type="ARBA" id="ARBA00023049"/>
    </source>
</evidence>
<comment type="subunit">
    <text evidence="15">Homohexamer.</text>
</comment>
<evidence type="ECO:0000256" key="3">
    <source>
        <dbReference type="ARBA" id="ARBA00022475"/>
    </source>
</evidence>
<comment type="function">
    <text evidence="15">Acts as a processive, ATP-dependent zinc metallopeptidase for both cytoplasmic and membrane proteins. Plays a role in the quality control of integral membrane proteins.</text>
</comment>
<dbReference type="Gene3D" id="1.20.58.760">
    <property type="entry name" value="Peptidase M41"/>
    <property type="match status" value="1"/>
</dbReference>
<evidence type="ECO:0000256" key="5">
    <source>
        <dbReference type="ARBA" id="ARBA00022692"/>
    </source>
</evidence>
<keyword evidence="12 15" id="KW-0482">Metalloprotease</keyword>
<dbReference type="Gene3D" id="1.10.8.60">
    <property type="match status" value="1"/>
</dbReference>
<dbReference type="GO" id="GO:0005886">
    <property type="term" value="C:plasma membrane"/>
    <property type="evidence" value="ECO:0007669"/>
    <property type="project" value="UniProtKB-SubCell"/>
</dbReference>
<gene>
    <name evidence="18" type="primary">hflB</name>
    <name evidence="15" type="synonym">ftsH</name>
    <name evidence="18" type="ORF">HGG69_02830</name>
</gene>
<dbReference type="GO" id="GO:0030163">
    <property type="term" value="P:protein catabolic process"/>
    <property type="evidence" value="ECO:0007669"/>
    <property type="project" value="UniProtKB-UniRule"/>
</dbReference>
<dbReference type="FunFam" id="3.40.50.300:FF:000001">
    <property type="entry name" value="ATP-dependent zinc metalloprotease FtsH"/>
    <property type="match status" value="1"/>
</dbReference>
<dbReference type="EMBL" id="CP051481">
    <property type="protein sequence ID" value="QJG67224.1"/>
    <property type="molecule type" value="Genomic_DNA"/>
</dbReference>
<proteinExistence type="inferred from homology"/>
<dbReference type="HAMAP" id="MF_01458">
    <property type="entry name" value="FtsH"/>
    <property type="match status" value="1"/>
</dbReference>
<evidence type="ECO:0000256" key="2">
    <source>
        <dbReference type="ARBA" id="ARBA00010044"/>
    </source>
</evidence>
<keyword evidence="3 15" id="KW-1003">Cell membrane</keyword>
<feature type="binding site" evidence="15">
    <location>
        <begin position="231"/>
        <end position="238"/>
    </location>
    <ligand>
        <name>ATP</name>
        <dbReference type="ChEBI" id="CHEBI:30616"/>
    </ligand>
</feature>
<dbReference type="InterPro" id="IPR041569">
    <property type="entry name" value="AAA_lid_3"/>
</dbReference>
<dbReference type="GO" id="GO:0004222">
    <property type="term" value="F:metalloendopeptidase activity"/>
    <property type="evidence" value="ECO:0007669"/>
    <property type="project" value="InterPro"/>
</dbReference>
<dbReference type="InterPro" id="IPR000642">
    <property type="entry name" value="Peptidase_M41"/>
</dbReference>
<keyword evidence="8 15" id="KW-0378">Hydrolase</keyword>
<dbReference type="GO" id="GO:0005524">
    <property type="term" value="F:ATP binding"/>
    <property type="evidence" value="ECO:0007669"/>
    <property type="project" value="UniProtKB-UniRule"/>
</dbReference>
<comment type="cofactor">
    <cofactor evidence="15">
        <name>Zn(2+)</name>
        <dbReference type="ChEBI" id="CHEBI:29105"/>
    </cofactor>
    <text evidence="15">Binds 1 zinc ion per subunit.</text>
</comment>
<feature type="binding site" evidence="15">
    <location>
        <position position="531"/>
    </location>
    <ligand>
        <name>Zn(2+)</name>
        <dbReference type="ChEBI" id="CHEBI:29105"/>
        <note>catalytic</note>
    </ligand>
</feature>
<evidence type="ECO:0000256" key="7">
    <source>
        <dbReference type="ARBA" id="ARBA00022741"/>
    </source>
</evidence>
<dbReference type="InterPro" id="IPR003960">
    <property type="entry name" value="ATPase_AAA_CS"/>
</dbReference>
<dbReference type="FunFam" id="1.20.58.760:FF:000001">
    <property type="entry name" value="ATP-dependent zinc metalloprotease FtsH"/>
    <property type="match status" value="1"/>
</dbReference>
<evidence type="ECO:0000256" key="16">
    <source>
        <dbReference type="RuleBase" id="RU003651"/>
    </source>
</evidence>
<keyword evidence="11 15" id="KW-1133">Transmembrane helix</keyword>
<organism evidence="18 19">
    <name type="scientific">Mycoplasma phocoenae</name>
    <dbReference type="NCBI Taxonomy" id="754517"/>
    <lineage>
        <taxon>Bacteria</taxon>
        <taxon>Bacillati</taxon>
        <taxon>Mycoplasmatota</taxon>
        <taxon>Mollicutes</taxon>
        <taxon>Mycoplasmataceae</taxon>
        <taxon>Mycoplasma</taxon>
    </lineage>
</organism>
<evidence type="ECO:0000313" key="19">
    <source>
        <dbReference type="Proteomes" id="UP000501060"/>
    </source>
</evidence>
<dbReference type="Proteomes" id="UP000501060">
    <property type="component" value="Chromosome"/>
</dbReference>
<evidence type="ECO:0000256" key="4">
    <source>
        <dbReference type="ARBA" id="ARBA00022670"/>
    </source>
</evidence>
<dbReference type="Pfam" id="PF17862">
    <property type="entry name" value="AAA_lid_3"/>
    <property type="match status" value="1"/>
</dbReference>
<dbReference type="EC" id="3.4.24.-" evidence="15"/>
<feature type="domain" description="AAA+ ATPase" evidence="17">
    <location>
        <begin position="223"/>
        <end position="362"/>
    </location>
</feature>
<dbReference type="InterPro" id="IPR037219">
    <property type="entry name" value="Peptidase_M41-like"/>
</dbReference>
<evidence type="ECO:0000256" key="11">
    <source>
        <dbReference type="ARBA" id="ARBA00022989"/>
    </source>
</evidence>
<dbReference type="InterPro" id="IPR003593">
    <property type="entry name" value="AAA+_ATPase"/>
</dbReference>
<comment type="similarity">
    <text evidence="2 15">In the C-terminal section; belongs to the peptidase M41 family.</text>
</comment>
<dbReference type="PROSITE" id="PS00674">
    <property type="entry name" value="AAA"/>
    <property type="match status" value="1"/>
</dbReference>
<protein>
    <recommendedName>
        <fullName evidence="15">ATP-dependent zinc metalloprotease FtsH</fullName>
        <ecNumber evidence="15">3.4.24.-</ecNumber>
    </recommendedName>
</protein>
<keyword evidence="19" id="KW-1185">Reference proteome</keyword>
<dbReference type="SUPFAM" id="SSF52540">
    <property type="entry name" value="P-loop containing nucleoside triphosphate hydrolases"/>
    <property type="match status" value="1"/>
</dbReference>
<evidence type="ECO:0000256" key="6">
    <source>
        <dbReference type="ARBA" id="ARBA00022723"/>
    </source>
</evidence>
<dbReference type="Gene3D" id="3.40.50.300">
    <property type="entry name" value="P-loop containing nucleotide triphosphate hydrolases"/>
    <property type="match status" value="1"/>
</dbReference>
<dbReference type="KEGG" id="mphe:HGG69_02830"/>
<dbReference type="AlphaFoldDB" id="A0A858U253"/>
<evidence type="ECO:0000256" key="14">
    <source>
        <dbReference type="ARBA" id="ARBA00061570"/>
    </source>
</evidence>
<keyword evidence="4 15" id="KW-0645">Protease</keyword>
<dbReference type="GO" id="GO:0008270">
    <property type="term" value="F:zinc ion binding"/>
    <property type="evidence" value="ECO:0007669"/>
    <property type="project" value="UniProtKB-UniRule"/>
</dbReference>
<feature type="binding site" evidence="15">
    <location>
        <position position="453"/>
    </location>
    <ligand>
        <name>Zn(2+)</name>
        <dbReference type="ChEBI" id="CHEBI:29105"/>
        <note>catalytic</note>
    </ligand>
</feature>
<dbReference type="InterPro" id="IPR005936">
    <property type="entry name" value="FtsH"/>
</dbReference>
<reference evidence="18 19" key="1">
    <citation type="submission" date="2020-04" db="EMBL/GenBank/DDBJ databases">
        <title>Novel Mycoplasma species detected in Phocoena phocoena (harbor porpoise) from the USA.</title>
        <authorList>
            <person name="Volokhov D.V."/>
        </authorList>
    </citation>
    <scope>NUCLEOTIDE SEQUENCE [LARGE SCALE GENOMIC DNA]</scope>
    <source>
        <strain evidence="18 19">Phocoena C-264-GEN</strain>
    </source>
</reference>
<dbReference type="Pfam" id="PF00004">
    <property type="entry name" value="AAA"/>
    <property type="match status" value="1"/>
</dbReference>
<keyword evidence="6 15" id="KW-0479">Metal-binding</keyword>
<keyword evidence="13 15" id="KW-0472">Membrane</keyword>
<comment type="similarity">
    <text evidence="16">Belongs to the AAA ATPase family.</text>
</comment>
<evidence type="ECO:0000256" key="10">
    <source>
        <dbReference type="ARBA" id="ARBA00022840"/>
    </source>
</evidence>
<accession>A0A858U253</accession>
<keyword evidence="5 15" id="KW-0812">Transmembrane</keyword>
<comment type="similarity">
    <text evidence="14 15">In the central section; belongs to the AAA ATPase family.</text>
</comment>
<dbReference type="Pfam" id="PF01434">
    <property type="entry name" value="Peptidase_M41"/>
    <property type="match status" value="1"/>
</dbReference>
<dbReference type="GO" id="GO:0006508">
    <property type="term" value="P:proteolysis"/>
    <property type="evidence" value="ECO:0007669"/>
    <property type="project" value="UniProtKB-KW"/>
</dbReference>
<dbReference type="SUPFAM" id="SSF140990">
    <property type="entry name" value="FtsH protease domain-like"/>
    <property type="match status" value="1"/>
</dbReference>
<dbReference type="NCBIfam" id="TIGR01241">
    <property type="entry name" value="FtsH_fam"/>
    <property type="match status" value="1"/>
</dbReference>
<evidence type="ECO:0000256" key="9">
    <source>
        <dbReference type="ARBA" id="ARBA00022833"/>
    </source>
</evidence>
<dbReference type="RefSeq" id="WP_169605273.1">
    <property type="nucleotide sequence ID" value="NZ_CP051481.1"/>
</dbReference>
<evidence type="ECO:0000256" key="1">
    <source>
        <dbReference type="ARBA" id="ARBA00004370"/>
    </source>
</evidence>
<feature type="transmembrane region" description="Helical" evidence="15">
    <location>
        <begin position="139"/>
        <end position="162"/>
    </location>
</feature>
<evidence type="ECO:0000313" key="18">
    <source>
        <dbReference type="EMBL" id="QJG67224.1"/>
    </source>
</evidence>
<dbReference type="GO" id="GO:0004176">
    <property type="term" value="F:ATP-dependent peptidase activity"/>
    <property type="evidence" value="ECO:0007669"/>
    <property type="project" value="InterPro"/>
</dbReference>
<dbReference type="SMART" id="SM00382">
    <property type="entry name" value="AAA"/>
    <property type="match status" value="1"/>
</dbReference>
<evidence type="ECO:0000256" key="8">
    <source>
        <dbReference type="ARBA" id="ARBA00022801"/>
    </source>
</evidence>
<comment type="subcellular location">
    <subcellularLocation>
        <location evidence="15">Cell membrane</location>
        <topology evidence="15">Multi-pass membrane protein</topology>
        <orientation evidence="15">Cytoplasmic side</orientation>
    </subcellularLocation>
    <subcellularLocation>
        <location evidence="1">Membrane</location>
    </subcellularLocation>
</comment>